<feature type="region of interest" description="Disordered" evidence="1">
    <location>
        <begin position="49"/>
        <end position="75"/>
    </location>
</feature>
<dbReference type="EMBL" id="ANIX01004376">
    <property type="protein sequence ID" value="ETP00695.1"/>
    <property type="molecule type" value="Genomic_DNA"/>
</dbReference>
<gene>
    <name evidence="2" type="ORF">F441_21950</name>
</gene>
<reference evidence="2 3" key="1">
    <citation type="submission" date="2013-11" db="EMBL/GenBank/DDBJ databases">
        <title>The Genome Sequence of Phytophthora parasitica CJ01A1.</title>
        <authorList>
            <consortium name="The Broad Institute Genomics Platform"/>
            <person name="Russ C."/>
            <person name="Tyler B."/>
            <person name="Panabieres F."/>
            <person name="Shan W."/>
            <person name="Tripathy S."/>
            <person name="Grunwald N."/>
            <person name="Machado M."/>
            <person name="Johnson C.S."/>
            <person name="Walker B."/>
            <person name="Young S.K."/>
            <person name="Zeng Q."/>
            <person name="Gargeya S."/>
            <person name="Fitzgerald M."/>
            <person name="Haas B."/>
            <person name="Abouelleil A."/>
            <person name="Allen A.W."/>
            <person name="Alvarado L."/>
            <person name="Arachchi H.M."/>
            <person name="Berlin A.M."/>
            <person name="Chapman S.B."/>
            <person name="Gainer-Dewar J."/>
            <person name="Goldberg J."/>
            <person name="Griggs A."/>
            <person name="Gujja S."/>
            <person name="Hansen M."/>
            <person name="Howarth C."/>
            <person name="Imamovic A."/>
            <person name="Ireland A."/>
            <person name="Larimer J."/>
            <person name="McCowan C."/>
            <person name="Murphy C."/>
            <person name="Pearson M."/>
            <person name="Poon T.W."/>
            <person name="Priest M."/>
            <person name="Roberts A."/>
            <person name="Saif S."/>
            <person name="Shea T."/>
            <person name="Sisk P."/>
            <person name="Sykes S."/>
            <person name="Wortman J."/>
            <person name="Nusbaum C."/>
            <person name="Birren B."/>
        </authorList>
    </citation>
    <scope>NUCLEOTIDE SEQUENCE [LARGE SCALE GENOMIC DNA]</scope>
    <source>
        <strain evidence="2 3">CJ01A1</strain>
    </source>
</reference>
<organism evidence="2 3">
    <name type="scientific">Phytophthora nicotianae CJ01A1</name>
    <dbReference type="NCBI Taxonomy" id="1317063"/>
    <lineage>
        <taxon>Eukaryota</taxon>
        <taxon>Sar</taxon>
        <taxon>Stramenopiles</taxon>
        <taxon>Oomycota</taxon>
        <taxon>Peronosporomycetes</taxon>
        <taxon>Peronosporales</taxon>
        <taxon>Peronosporaceae</taxon>
        <taxon>Phytophthora</taxon>
    </lineage>
</organism>
<accession>W2VR36</accession>
<evidence type="ECO:0000313" key="2">
    <source>
        <dbReference type="EMBL" id="ETP00695.1"/>
    </source>
</evidence>
<sequence length="127" mass="13745">MLAVQWSPRRAAQLAFEEILTSAPVTLLLEHGAGLTSLFRAILQPELPSPATSRAQSSSPSAVTGAEENTKKSRRAREQIFERVLKRLMGRVKAELEKQIDLSAPSDGASYVEQWADLLSATKAAAA</sequence>
<feature type="compositionally biased region" description="Polar residues" evidence="1">
    <location>
        <begin position="50"/>
        <end position="62"/>
    </location>
</feature>
<proteinExistence type="predicted"/>
<evidence type="ECO:0000313" key="3">
    <source>
        <dbReference type="Proteomes" id="UP000018958"/>
    </source>
</evidence>
<evidence type="ECO:0000256" key="1">
    <source>
        <dbReference type="SAM" id="MobiDB-lite"/>
    </source>
</evidence>
<dbReference type="Proteomes" id="UP000018958">
    <property type="component" value="Unassembled WGS sequence"/>
</dbReference>
<comment type="caution">
    <text evidence="2">The sequence shown here is derived from an EMBL/GenBank/DDBJ whole genome shotgun (WGS) entry which is preliminary data.</text>
</comment>
<name>W2VR36_PHYNI</name>
<protein>
    <submittedName>
        <fullName evidence="2">Uncharacterized protein</fullName>
    </submittedName>
</protein>
<dbReference type="AlphaFoldDB" id="W2VR36"/>